<evidence type="ECO:0000256" key="6">
    <source>
        <dbReference type="ARBA" id="ARBA00022824"/>
    </source>
</evidence>
<evidence type="ECO:0000313" key="16">
    <source>
        <dbReference type="Proteomes" id="UP000276215"/>
    </source>
</evidence>
<evidence type="ECO:0000256" key="14">
    <source>
        <dbReference type="SAM" id="Phobius"/>
    </source>
</evidence>
<dbReference type="GO" id="GO:0019432">
    <property type="term" value="P:triglyceride biosynthetic process"/>
    <property type="evidence" value="ECO:0007669"/>
    <property type="project" value="TreeGrafter"/>
</dbReference>
<keyword evidence="5 14" id="KW-0812">Transmembrane</keyword>
<dbReference type="PANTHER" id="PTHR10408">
    <property type="entry name" value="STEROL O-ACYLTRANSFERASE"/>
    <property type="match status" value="1"/>
</dbReference>
<keyword evidence="6 11" id="KW-0256">Endoplasmic reticulum</keyword>
<feature type="transmembrane region" description="Helical" evidence="14">
    <location>
        <begin position="183"/>
        <end position="206"/>
    </location>
</feature>
<proteinExistence type="inferred from homology"/>
<gene>
    <name evidence="15" type="ORF">L873DRAFT_497759</name>
</gene>
<comment type="pathway">
    <text evidence="2">Lipid metabolism.</text>
</comment>
<dbReference type="InterPro" id="IPR014371">
    <property type="entry name" value="Oat_ACAT_DAG_ARE"/>
</dbReference>
<keyword evidence="4 11" id="KW-0808">Transferase</keyword>
<dbReference type="PIRSF" id="PIRSF000439">
    <property type="entry name" value="Oat_ACAT_DAG_ARE"/>
    <property type="match status" value="1"/>
</dbReference>
<keyword evidence="8 11" id="KW-0472">Membrane</keyword>
<accession>A0A3N4JYV0</accession>
<feature type="transmembrane region" description="Helical" evidence="14">
    <location>
        <begin position="139"/>
        <end position="163"/>
    </location>
</feature>
<evidence type="ECO:0000256" key="13">
    <source>
        <dbReference type="SAM" id="MobiDB-lite"/>
    </source>
</evidence>
<evidence type="ECO:0000313" key="15">
    <source>
        <dbReference type="EMBL" id="RPB02229.1"/>
    </source>
</evidence>
<feature type="compositionally biased region" description="Low complexity" evidence="13">
    <location>
        <begin position="1"/>
        <end position="16"/>
    </location>
</feature>
<feature type="transmembrane region" description="Helical" evidence="14">
    <location>
        <begin position="464"/>
        <end position="486"/>
    </location>
</feature>
<dbReference type="PANTHER" id="PTHR10408:SF7">
    <property type="entry name" value="DIACYLGLYCEROL O-ACYLTRANSFERASE 1"/>
    <property type="match status" value="1"/>
</dbReference>
<feature type="region of interest" description="Disordered" evidence="13">
    <location>
        <begin position="1"/>
        <end position="65"/>
    </location>
</feature>
<feature type="transmembrane region" description="Helical" evidence="14">
    <location>
        <begin position="498"/>
        <end position="518"/>
    </location>
</feature>
<comment type="similarity">
    <text evidence="3 11">Belongs to the membrane-bound acyltransferase family. Sterol o-acyltransferase subfamily.</text>
</comment>
<dbReference type="InterPro" id="IPR004299">
    <property type="entry name" value="MBOAT_fam"/>
</dbReference>
<dbReference type="OrthoDB" id="10039049at2759"/>
<sequence>MTSTSTSTAVSVAPSSDPTPGPPIRRSTFPSAASAPPPQSPHEVTTRANGDHRNKKKKPKDPPECDKYKHVFAIHSIPRTSTLSHDSVDSPSFIGFRNLMVLVLIVGNLRLVIENYMKYGVLVHISGAEFRRDDLKMFCLLYCLIPAHLFVGFLIELIAAYTARGDQAKNKKSDNRNPKLQSYWRIIALAHVVNATLSLGAANWVVYYRIHHPLIGTFCEFHAVIVWLKQLSYALTNRDLRDAFLEGAPTPKIYQSCPYPQNITVRNLCYFWWAPTLVYQPVYPRSPTFRWTFFLKRVGETIALSIAIWFLSAQYAVPVLQNSVAAIGKLDVAVILERLMKLSTISLIIWLAGFFALFQSGLNALAELLRFGDREFYTDWWNSCSVGTYWKVCLSRLSFGKNFPADLFLFSHQTWNKPVNHFMRRHIYAPLLGRGWSNQSASVIVFTFSAILHELLVGVPTHNIIGVAFAGMIFQIPLIAITVPLEKMRGQGSIIGNAIFWISFCLVGQPFAALIYYFTWQAKFGDVSRTYKL</sequence>
<reference evidence="15 16" key="1">
    <citation type="journal article" date="2018" name="Nat. Ecol. Evol.">
        <title>Pezizomycetes genomes reveal the molecular basis of ectomycorrhizal truffle lifestyle.</title>
        <authorList>
            <person name="Murat C."/>
            <person name="Payen T."/>
            <person name="Noel B."/>
            <person name="Kuo A."/>
            <person name="Morin E."/>
            <person name="Chen J."/>
            <person name="Kohler A."/>
            <person name="Krizsan K."/>
            <person name="Balestrini R."/>
            <person name="Da Silva C."/>
            <person name="Montanini B."/>
            <person name="Hainaut M."/>
            <person name="Levati E."/>
            <person name="Barry K.W."/>
            <person name="Belfiori B."/>
            <person name="Cichocki N."/>
            <person name="Clum A."/>
            <person name="Dockter R.B."/>
            <person name="Fauchery L."/>
            <person name="Guy J."/>
            <person name="Iotti M."/>
            <person name="Le Tacon F."/>
            <person name="Lindquist E.A."/>
            <person name="Lipzen A."/>
            <person name="Malagnac F."/>
            <person name="Mello A."/>
            <person name="Molinier V."/>
            <person name="Miyauchi S."/>
            <person name="Poulain J."/>
            <person name="Riccioni C."/>
            <person name="Rubini A."/>
            <person name="Sitrit Y."/>
            <person name="Splivallo R."/>
            <person name="Traeger S."/>
            <person name="Wang M."/>
            <person name="Zifcakova L."/>
            <person name="Wipf D."/>
            <person name="Zambonelli A."/>
            <person name="Paolocci F."/>
            <person name="Nowrousian M."/>
            <person name="Ottonello S."/>
            <person name="Baldrian P."/>
            <person name="Spatafora J.W."/>
            <person name="Henrissat B."/>
            <person name="Nagy L.G."/>
            <person name="Aury J.M."/>
            <person name="Wincker P."/>
            <person name="Grigoriev I.V."/>
            <person name="Bonfante P."/>
            <person name="Martin F.M."/>
        </authorList>
    </citation>
    <scope>NUCLEOTIDE SEQUENCE [LARGE SCALE GENOMIC DNA]</scope>
    <source>
        <strain evidence="15 16">120613-1</strain>
    </source>
</reference>
<evidence type="ECO:0000256" key="5">
    <source>
        <dbReference type="ARBA" id="ARBA00022692"/>
    </source>
</evidence>
<evidence type="ECO:0000256" key="12">
    <source>
        <dbReference type="PIRSR" id="PIRSR000439-1"/>
    </source>
</evidence>
<evidence type="ECO:0000256" key="2">
    <source>
        <dbReference type="ARBA" id="ARBA00005189"/>
    </source>
</evidence>
<feature type="transmembrane region" description="Helical" evidence="14">
    <location>
        <begin position="347"/>
        <end position="366"/>
    </location>
</feature>
<organism evidence="15 16">
    <name type="scientific">Choiromyces venosus 120613-1</name>
    <dbReference type="NCBI Taxonomy" id="1336337"/>
    <lineage>
        <taxon>Eukaryota</taxon>
        <taxon>Fungi</taxon>
        <taxon>Dikarya</taxon>
        <taxon>Ascomycota</taxon>
        <taxon>Pezizomycotina</taxon>
        <taxon>Pezizomycetes</taxon>
        <taxon>Pezizales</taxon>
        <taxon>Tuberaceae</taxon>
        <taxon>Choiromyces</taxon>
    </lineage>
</organism>
<protein>
    <recommendedName>
        <fullName evidence="11">O-acyltransferase</fullName>
    </recommendedName>
</protein>
<keyword evidence="9 11" id="KW-0012">Acyltransferase</keyword>
<evidence type="ECO:0000256" key="8">
    <source>
        <dbReference type="ARBA" id="ARBA00023136"/>
    </source>
</evidence>
<dbReference type="Proteomes" id="UP000276215">
    <property type="component" value="Unassembled WGS sequence"/>
</dbReference>
<dbReference type="EMBL" id="ML120369">
    <property type="protein sequence ID" value="RPB02229.1"/>
    <property type="molecule type" value="Genomic_DNA"/>
</dbReference>
<evidence type="ECO:0000256" key="3">
    <source>
        <dbReference type="ARBA" id="ARBA00009010"/>
    </source>
</evidence>
<feature type="transmembrane region" description="Helical" evidence="14">
    <location>
        <begin position="298"/>
        <end position="317"/>
    </location>
</feature>
<feature type="transmembrane region" description="Helical" evidence="14">
    <location>
        <begin position="431"/>
        <end position="452"/>
    </location>
</feature>
<feature type="transmembrane region" description="Helical" evidence="14">
    <location>
        <begin position="94"/>
        <end position="113"/>
    </location>
</feature>
<comment type="function">
    <text evidence="10">Sterol O-acyltransferase that catalyzes the formation of stery esters.</text>
</comment>
<evidence type="ECO:0000256" key="4">
    <source>
        <dbReference type="ARBA" id="ARBA00022679"/>
    </source>
</evidence>
<evidence type="ECO:0000256" key="1">
    <source>
        <dbReference type="ARBA" id="ARBA00004477"/>
    </source>
</evidence>
<evidence type="ECO:0000256" key="11">
    <source>
        <dbReference type="PIRNR" id="PIRNR000439"/>
    </source>
</evidence>
<feature type="active site" evidence="12">
    <location>
        <position position="453"/>
    </location>
</feature>
<dbReference type="GO" id="GO:0004144">
    <property type="term" value="F:diacylglycerol O-acyltransferase activity"/>
    <property type="evidence" value="ECO:0007669"/>
    <property type="project" value="UniProtKB-ARBA"/>
</dbReference>
<dbReference type="AlphaFoldDB" id="A0A3N4JYV0"/>
<dbReference type="Pfam" id="PF03062">
    <property type="entry name" value="MBOAT"/>
    <property type="match status" value="1"/>
</dbReference>
<keyword evidence="7 14" id="KW-1133">Transmembrane helix</keyword>
<evidence type="ECO:0000256" key="10">
    <source>
        <dbReference type="ARBA" id="ARBA00023568"/>
    </source>
</evidence>
<evidence type="ECO:0000256" key="9">
    <source>
        <dbReference type="ARBA" id="ARBA00023315"/>
    </source>
</evidence>
<dbReference type="GO" id="GO:0005789">
    <property type="term" value="C:endoplasmic reticulum membrane"/>
    <property type="evidence" value="ECO:0007669"/>
    <property type="project" value="UniProtKB-SubCell"/>
</dbReference>
<keyword evidence="16" id="KW-1185">Reference proteome</keyword>
<comment type="subcellular location">
    <subcellularLocation>
        <location evidence="1 11">Endoplasmic reticulum membrane</location>
        <topology evidence="1 11">Multi-pass membrane protein</topology>
    </subcellularLocation>
</comment>
<name>A0A3N4JYV0_9PEZI</name>
<evidence type="ECO:0000256" key="7">
    <source>
        <dbReference type="ARBA" id="ARBA00022989"/>
    </source>
</evidence>
<dbReference type="STRING" id="1336337.A0A3N4JYV0"/>